<dbReference type="KEGG" id="sfd:USDA257_c16190"/>
<accession>I3X2V2</accession>
<proteinExistence type="predicted"/>
<gene>
    <name evidence="1" type="ORF">USDA257_c16190</name>
</gene>
<name>I3X2V2_SINF2</name>
<evidence type="ECO:0000313" key="1">
    <source>
        <dbReference type="EMBL" id="AFL50208.1"/>
    </source>
</evidence>
<dbReference type="AlphaFoldDB" id="I3X2V2"/>
<dbReference type="STRING" id="1185652.USDA257_c16190"/>
<dbReference type="Proteomes" id="UP000006180">
    <property type="component" value="Chromosome"/>
</dbReference>
<dbReference type="PATRIC" id="fig|1185652.3.peg.1683"/>
<sequence length="42" mass="4621">MVVSSGLGRLSKNGLEGDDHYAVHVWPGKAEEVVVLRQWEGD</sequence>
<dbReference type="EMBL" id="CP003563">
    <property type="protein sequence ID" value="AFL50208.1"/>
    <property type="molecule type" value="Genomic_DNA"/>
</dbReference>
<dbReference type="HOGENOM" id="CLU_3257888_0_0_5"/>
<reference evidence="1 2" key="1">
    <citation type="journal article" date="2012" name="J. Bacteriol.">
        <title>Complete genome sequence of the broad-host-range strain Sinorhizobium fredii USDA257.</title>
        <authorList>
            <person name="Schuldes J."/>
            <person name="Rodriguez Orbegoso M."/>
            <person name="Schmeisser C."/>
            <person name="Krishnan H.B."/>
            <person name="Daniel R."/>
            <person name="Streit W.R."/>
        </authorList>
    </citation>
    <scope>NUCLEOTIDE SEQUENCE [LARGE SCALE GENOMIC DNA]</scope>
    <source>
        <strain evidence="1 2">USDA 257</strain>
    </source>
</reference>
<organism evidence="1 2">
    <name type="scientific">Sinorhizobium fredii (strain USDA 257)</name>
    <dbReference type="NCBI Taxonomy" id="1185652"/>
    <lineage>
        <taxon>Bacteria</taxon>
        <taxon>Pseudomonadati</taxon>
        <taxon>Pseudomonadota</taxon>
        <taxon>Alphaproteobacteria</taxon>
        <taxon>Hyphomicrobiales</taxon>
        <taxon>Rhizobiaceae</taxon>
        <taxon>Sinorhizobium/Ensifer group</taxon>
        <taxon>Sinorhizobium</taxon>
    </lineage>
</organism>
<protein>
    <submittedName>
        <fullName evidence="1">Uncharacterized protein</fullName>
    </submittedName>
</protein>
<evidence type="ECO:0000313" key="2">
    <source>
        <dbReference type="Proteomes" id="UP000006180"/>
    </source>
</evidence>